<evidence type="ECO:0000313" key="2">
    <source>
        <dbReference type="EMBL" id="GFD49194.1"/>
    </source>
</evidence>
<dbReference type="AlphaFoldDB" id="A0A699WXB0"/>
<reference evidence="2" key="1">
    <citation type="journal article" date="2019" name="Sci. Rep.">
        <title>Draft genome of Tanacetum cinerariifolium, the natural source of mosquito coil.</title>
        <authorList>
            <person name="Yamashiro T."/>
            <person name="Shiraishi A."/>
            <person name="Satake H."/>
            <person name="Nakayama K."/>
        </authorList>
    </citation>
    <scope>NUCLEOTIDE SEQUENCE</scope>
</reference>
<feature type="compositionally biased region" description="Polar residues" evidence="1">
    <location>
        <begin position="7"/>
        <end position="18"/>
    </location>
</feature>
<feature type="compositionally biased region" description="Low complexity" evidence="1">
    <location>
        <begin position="57"/>
        <end position="69"/>
    </location>
</feature>
<evidence type="ECO:0000256" key="1">
    <source>
        <dbReference type="SAM" id="MobiDB-lite"/>
    </source>
</evidence>
<gene>
    <name evidence="2" type="ORF">Tci_921163</name>
</gene>
<proteinExistence type="predicted"/>
<dbReference type="EMBL" id="BKCJ011737419">
    <property type="protein sequence ID" value="GFD49194.1"/>
    <property type="molecule type" value="Genomic_DNA"/>
</dbReference>
<sequence length="123" mass="12730">MDDPTVATDSSGMPSTIERSPLDFALEAGASDQGTAVPEMPPSEDVPATVASGTGQAEEVAVVDPPVAAKSRKRGRDRIDVNAPPKSLRRDHSNPRPSRSSHGGKSLAAIQLGLASTAYVPKD</sequence>
<feature type="region of interest" description="Disordered" evidence="1">
    <location>
        <begin position="1"/>
        <end position="107"/>
    </location>
</feature>
<organism evidence="2">
    <name type="scientific">Tanacetum cinerariifolium</name>
    <name type="common">Dalmatian daisy</name>
    <name type="synonym">Chrysanthemum cinerariifolium</name>
    <dbReference type="NCBI Taxonomy" id="118510"/>
    <lineage>
        <taxon>Eukaryota</taxon>
        <taxon>Viridiplantae</taxon>
        <taxon>Streptophyta</taxon>
        <taxon>Embryophyta</taxon>
        <taxon>Tracheophyta</taxon>
        <taxon>Spermatophyta</taxon>
        <taxon>Magnoliopsida</taxon>
        <taxon>eudicotyledons</taxon>
        <taxon>Gunneridae</taxon>
        <taxon>Pentapetalae</taxon>
        <taxon>asterids</taxon>
        <taxon>campanulids</taxon>
        <taxon>Asterales</taxon>
        <taxon>Asteraceae</taxon>
        <taxon>Asteroideae</taxon>
        <taxon>Anthemideae</taxon>
        <taxon>Anthemidinae</taxon>
        <taxon>Tanacetum</taxon>
    </lineage>
</organism>
<protein>
    <submittedName>
        <fullName evidence="2">Uncharacterized protein</fullName>
    </submittedName>
</protein>
<accession>A0A699WXB0</accession>
<comment type="caution">
    <text evidence="2">The sequence shown here is derived from an EMBL/GenBank/DDBJ whole genome shotgun (WGS) entry which is preliminary data.</text>
</comment>
<feature type="non-terminal residue" evidence="2">
    <location>
        <position position="123"/>
    </location>
</feature>
<name>A0A699WXB0_TANCI</name>